<gene>
    <name evidence="1" type="ORF">AW736_07870</name>
</gene>
<accession>A0A178IMT9</accession>
<dbReference type="STRING" id="1184151.AW736_07870"/>
<evidence type="ECO:0000313" key="1">
    <source>
        <dbReference type="EMBL" id="OAM90386.1"/>
    </source>
</evidence>
<dbReference type="AlphaFoldDB" id="A0A178IMT9"/>
<dbReference type="Proteomes" id="UP000078486">
    <property type="component" value="Unassembled WGS sequence"/>
</dbReference>
<evidence type="ECO:0000313" key="2">
    <source>
        <dbReference type="Proteomes" id="UP000078486"/>
    </source>
</evidence>
<name>A0A178IMT9_9BACT</name>
<sequence length="79" mass="8979">MQSKAVGWHAFFTVKIVVRHAQEVLSLCPKDEAQRVDHRRFSGIVFSDQNGQATFDFQPQVCPGGLRAKEAEIFCDERN</sequence>
<organism evidence="1 2">
    <name type="scientific">Termitidicoccus mucosus</name>
    <dbReference type="NCBI Taxonomy" id="1184151"/>
    <lineage>
        <taxon>Bacteria</taxon>
        <taxon>Pseudomonadati</taxon>
        <taxon>Verrucomicrobiota</taxon>
        <taxon>Opitutia</taxon>
        <taxon>Opitutales</taxon>
        <taxon>Opitutaceae</taxon>
        <taxon>Termitidicoccus</taxon>
    </lineage>
</organism>
<comment type="caution">
    <text evidence="1">The sequence shown here is derived from an EMBL/GenBank/DDBJ whole genome shotgun (WGS) entry which is preliminary data.</text>
</comment>
<keyword evidence="2" id="KW-1185">Reference proteome</keyword>
<protein>
    <submittedName>
        <fullName evidence="1">Uncharacterized protein</fullName>
    </submittedName>
</protein>
<reference evidence="1 2" key="1">
    <citation type="submission" date="2016-01" db="EMBL/GenBank/DDBJ databases">
        <title>High potential of lignocellulose degradation of a new Verrucomicrobia species.</title>
        <authorList>
            <person name="Wang Y."/>
            <person name="Shi Y."/>
            <person name="Qiu Z."/>
            <person name="Liu S."/>
            <person name="Yang H."/>
        </authorList>
    </citation>
    <scope>NUCLEOTIDE SEQUENCE [LARGE SCALE GENOMIC DNA]</scope>
    <source>
        <strain evidence="1 2">TSB47</strain>
    </source>
</reference>
<dbReference type="EMBL" id="LRRQ01000058">
    <property type="protein sequence ID" value="OAM90386.1"/>
    <property type="molecule type" value="Genomic_DNA"/>
</dbReference>
<proteinExistence type="predicted"/>